<sequence>MKTLAHDNGRVAGNAGERMRHRAPIVHRPFSLAIRAASQLRGSRQPVPGNMDWRHMKLIAALLFAVLMLTACASTDGGQSSGGGNSSSPQATYGGNVRVRGSSSSGM</sequence>
<reference evidence="2 3" key="1">
    <citation type="submission" date="2006-10" db="EMBL/GenBank/DDBJ databases">
        <title>Complete sequence of Syntrophobacter fumaroxidans MPOB.</title>
        <authorList>
            <consortium name="US DOE Joint Genome Institute"/>
            <person name="Copeland A."/>
            <person name="Lucas S."/>
            <person name="Lapidus A."/>
            <person name="Barry K."/>
            <person name="Detter J.C."/>
            <person name="Glavina del Rio T."/>
            <person name="Hammon N."/>
            <person name="Israni S."/>
            <person name="Pitluck S."/>
            <person name="Goltsman E.G."/>
            <person name="Martinez M."/>
            <person name="Schmutz J."/>
            <person name="Larimer F."/>
            <person name="Land M."/>
            <person name="Hauser L."/>
            <person name="Kyrpides N."/>
            <person name="Kim E."/>
            <person name="Boone D.R."/>
            <person name="Brockman F."/>
            <person name="Culley D."/>
            <person name="Ferry J."/>
            <person name="Gunsalus R."/>
            <person name="McInerney M.J."/>
            <person name="Morrison M."/>
            <person name="Plugge C."/>
            <person name="Rohlin L."/>
            <person name="Scholten J."/>
            <person name="Sieber J."/>
            <person name="Stams A.J.M."/>
            <person name="Worm P."/>
            <person name="Henstra A.M."/>
            <person name="Richardson P."/>
        </authorList>
    </citation>
    <scope>NUCLEOTIDE SEQUENCE [LARGE SCALE GENOMIC DNA]</scope>
    <source>
        <strain evidence="3">DSM 10017 / MPOB</strain>
    </source>
</reference>
<feature type="compositionally biased region" description="Low complexity" evidence="1">
    <location>
        <begin position="94"/>
        <end position="107"/>
    </location>
</feature>
<dbReference type="EMBL" id="CP000478">
    <property type="protein sequence ID" value="ABK18766.1"/>
    <property type="molecule type" value="Genomic_DNA"/>
</dbReference>
<dbReference type="HOGENOM" id="CLU_2208756_0_0_7"/>
<proteinExistence type="predicted"/>
<dbReference type="KEGG" id="sfu:Sfum_3093"/>
<name>A0LMW4_SYNFM</name>
<protein>
    <submittedName>
        <fullName evidence="2">Uncharacterized protein</fullName>
    </submittedName>
</protein>
<dbReference type="AlphaFoldDB" id="A0LMW4"/>
<feature type="region of interest" description="Disordered" evidence="1">
    <location>
        <begin position="76"/>
        <end position="107"/>
    </location>
</feature>
<dbReference type="STRING" id="335543.Sfum_3093"/>
<evidence type="ECO:0000313" key="3">
    <source>
        <dbReference type="Proteomes" id="UP000001784"/>
    </source>
</evidence>
<dbReference type="Proteomes" id="UP000001784">
    <property type="component" value="Chromosome"/>
</dbReference>
<dbReference type="InParanoid" id="A0LMW4"/>
<accession>A0LMW4</accession>
<organism evidence="2 3">
    <name type="scientific">Syntrophobacter fumaroxidans (strain DSM 10017 / MPOB)</name>
    <dbReference type="NCBI Taxonomy" id="335543"/>
    <lineage>
        <taxon>Bacteria</taxon>
        <taxon>Pseudomonadati</taxon>
        <taxon>Thermodesulfobacteriota</taxon>
        <taxon>Syntrophobacteria</taxon>
        <taxon>Syntrophobacterales</taxon>
        <taxon>Syntrophobacteraceae</taxon>
        <taxon>Syntrophobacter</taxon>
    </lineage>
</organism>
<evidence type="ECO:0000256" key="1">
    <source>
        <dbReference type="SAM" id="MobiDB-lite"/>
    </source>
</evidence>
<evidence type="ECO:0000313" key="2">
    <source>
        <dbReference type="EMBL" id="ABK18766.1"/>
    </source>
</evidence>
<gene>
    <name evidence="2" type="ordered locus">Sfum_3093</name>
</gene>
<keyword evidence="3" id="KW-1185">Reference proteome</keyword>